<dbReference type="AlphaFoldDB" id="A0A6A4VI21"/>
<sequence>MTQTRFHLPPLITIVCLPPQATNDDRGQHLTREVVLLTDDRNLRLKALSMDVPTRTVPDFLSWASVRLLVDEAPPHHPRWWLEFFCRVLISAFVPKTGQTAMVRTGAGCYQPVCWLTPGSESNGPVVIRSVI</sequence>
<keyword evidence="2" id="KW-1185">Reference proteome</keyword>
<reference evidence="1 2" key="1">
    <citation type="submission" date="2019-07" db="EMBL/GenBank/DDBJ databases">
        <title>Draft genome assembly of a fouling barnacle, Amphibalanus amphitrite (Darwin, 1854): The first reference genome for Thecostraca.</title>
        <authorList>
            <person name="Kim W."/>
        </authorList>
    </citation>
    <scope>NUCLEOTIDE SEQUENCE [LARGE SCALE GENOMIC DNA]</scope>
    <source>
        <strain evidence="1">SNU_AA5</strain>
        <tissue evidence="1">Soma without cirri and trophi</tissue>
    </source>
</reference>
<dbReference type="Gene3D" id="3.40.50.1010">
    <property type="entry name" value="5'-nuclease"/>
    <property type="match status" value="1"/>
</dbReference>
<organism evidence="1 2">
    <name type="scientific">Amphibalanus amphitrite</name>
    <name type="common">Striped barnacle</name>
    <name type="synonym">Balanus amphitrite</name>
    <dbReference type="NCBI Taxonomy" id="1232801"/>
    <lineage>
        <taxon>Eukaryota</taxon>
        <taxon>Metazoa</taxon>
        <taxon>Ecdysozoa</taxon>
        <taxon>Arthropoda</taxon>
        <taxon>Crustacea</taxon>
        <taxon>Multicrustacea</taxon>
        <taxon>Cirripedia</taxon>
        <taxon>Thoracica</taxon>
        <taxon>Thoracicalcarea</taxon>
        <taxon>Balanomorpha</taxon>
        <taxon>Balanoidea</taxon>
        <taxon>Balanidae</taxon>
        <taxon>Amphibalaninae</taxon>
        <taxon>Amphibalanus</taxon>
    </lineage>
</organism>
<accession>A0A6A4VI21</accession>
<protein>
    <submittedName>
        <fullName evidence="1">Telomerase-binding protein EST1A</fullName>
    </submittedName>
</protein>
<dbReference type="Proteomes" id="UP000440578">
    <property type="component" value="Unassembled WGS sequence"/>
</dbReference>
<evidence type="ECO:0000313" key="1">
    <source>
        <dbReference type="EMBL" id="KAF0292779.1"/>
    </source>
</evidence>
<dbReference type="EMBL" id="VIIS01001797">
    <property type="protein sequence ID" value="KAF0292779.1"/>
    <property type="molecule type" value="Genomic_DNA"/>
</dbReference>
<gene>
    <name evidence="1" type="primary">Smg6</name>
    <name evidence="1" type="ORF">FJT64_000165</name>
</gene>
<evidence type="ECO:0000313" key="2">
    <source>
        <dbReference type="Proteomes" id="UP000440578"/>
    </source>
</evidence>
<proteinExistence type="predicted"/>
<comment type="caution">
    <text evidence="1">The sequence shown here is derived from an EMBL/GenBank/DDBJ whole genome shotgun (WGS) entry which is preliminary data.</text>
</comment>
<dbReference type="OrthoDB" id="2017974at2759"/>
<name>A0A6A4VI21_AMPAM</name>